<gene>
    <name evidence="1" type="ORF">Tci_037289</name>
</gene>
<reference evidence="1" key="1">
    <citation type="journal article" date="2019" name="Sci. Rep.">
        <title>Draft genome of Tanacetum cinerariifolium, the natural source of mosquito coil.</title>
        <authorList>
            <person name="Yamashiro T."/>
            <person name="Shiraishi A."/>
            <person name="Satake H."/>
            <person name="Nakayama K."/>
        </authorList>
    </citation>
    <scope>NUCLEOTIDE SEQUENCE</scope>
</reference>
<name>A0A6L2LU37_TANCI</name>
<protein>
    <submittedName>
        <fullName evidence="1">Uncharacterized protein</fullName>
    </submittedName>
</protein>
<organism evidence="1">
    <name type="scientific">Tanacetum cinerariifolium</name>
    <name type="common">Dalmatian daisy</name>
    <name type="synonym">Chrysanthemum cinerariifolium</name>
    <dbReference type="NCBI Taxonomy" id="118510"/>
    <lineage>
        <taxon>Eukaryota</taxon>
        <taxon>Viridiplantae</taxon>
        <taxon>Streptophyta</taxon>
        <taxon>Embryophyta</taxon>
        <taxon>Tracheophyta</taxon>
        <taxon>Spermatophyta</taxon>
        <taxon>Magnoliopsida</taxon>
        <taxon>eudicotyledons</taxon>
        <taxon>Gunneridae</taxon>
        <taxon>Pentapetalae</taxon>
        <taxon>asterids</taxon>
        <taxon>campanulids</taxon>
        <taxon>Asterales</taxon>
        <taxon>Asteraceae</taxon>
        <taxon>Asteroideae</taxon>
        <taxon>Anthemideae</taxon>
        <taxon>Anthemidinae</taxon>
        <taxon>Tanacetum</taxon>
    </lineage>
</organism>
<dbReference type="EMBL" id="BKCJ010005176">
    <property type="protein sequence ID" value="GEU65311.1"/>
    <property type="molecule type" value="Genomic_DNA"/>
</dbReference>
<dbReference type="AlphaFoldDB" id="A0A6L2LU37"/>
<comment type="caution">
    <text evidence="1">The sequence shown here is derived from an EMBL/GenBank/DDBJ whole genome shotgun (WGS) entry which is preliminary data.</text>
</comment>
<proteinExistence type="predicted"/>
<accession>A0A6L2LU37</accession>
<sequence>MSWHTFVERPEAFLRSSCCCCGSCHYRLACLIYDGHYYDRGSCDYSVEWSADADHHSSAACLVVLRHHPSHRGSHSCEQHWQPKPHPGGGGCDEGVELLLVVDVDEGLGSRVGEMTVGEGIGRGKKVELETD</sequence>
<evidence type="ECO:0000313" key="1">
    <source>
        <dbReference type="EMBL" id="GEU65311.1"/>
    </source>
</evidence>